<sequence>MEIGSEFHISTLDTLKTRSSILNNSDLLLNFGRTAIKLLVKSLQDNNGLKGILLPNYLCESIIQPINAINLPYQFYEIDKNFSVVIESLQEKIKPDWAVFHLDYFNIDKNHELLFYLKSIRSTNIIIEDITHSLFDRKEPIGHFQIASLRKWLGIPSGALIRTNGNTNMGKVTLLLNCKINTRVVEKRFYAANLKKNYLEMEELRGAKSEFLDLFSEAEVMLDESNIEVQNIDSISKQIINNFDFKSMIEIRRMNYQTLYEGLSVIPEIELLNGYPNEMKVPLGFPIKVKNRNELKSVLIDAEIYPPVHWPLPKDLLLIQTKANMHISENILTLPCDQRYSDIDMMRMINVIKKHYCR</sequence>
<proteinExistence type="predicted"/>
<reference evidence="2" key="1">
    <citation type="journal article" date="2019" name="Int. J. Syst. Evol. Microbiol.">
        <title>The Global Catalogue of Microorganisms (GCM) 10K type strain sequencing project: providing services to taxonomists for standard genome sequencing and annotation.</title>
        <authorList>
            <consortium name="The Broad Institute Genomics Platform"/>
            <consortium name="The Broad Institute Genome Sequencing Center for Infectious Disease"/>
            <person name="Wu L."/>
            <person name="Ma J."/>
        </authorList>
    </citation>
    <scope>NUCLEOTIDE SEQUENCE [LARGE SCALE GENOMIC DNA]</scope>
    <source>
        <strain evidence="2">CGMCC 4.7177</strain>
    </source>
</reference>
<name>A0ABW4SIX1_9BACL</name>
<accession>A0ABW4SIX1</accession>
<dbReference type="EMBL" id="JBHUGI010000034">
    <property type="protein sequence ID" value="MFD1929258.1"/>
    <property type="molecule type" value="Genomic_DNA"/>
</dbReference>
<dbReference type="RefSeq" id="WP_381539248.1">
    <property type="nucleotide sequence ID" value="NZ_JBHUGI010000034.1"/>
</dbReference>
<keyword evidence="2" id="KW-1185">Reference proteome</keyword>
<evidence type="ECO:0008006" key="3">
    <source>
        <dbReference type="Google" id="ProtNLM"/>
    </source>
</evidence>
<organism evidence="1 2">
    <name type="scientific">Sporosarcina siberiensis</name>
    <dbReference type="NCBI Taxonomy" id="1365606"/>
    <lineage>
        <taxon>Bacteria</taxon>
        <taxon>Bacillati</taxon>
        <taxon>Bacillota</taxon>
        <taxon>Bacilli</taxon>
        <taxon>Bacillales</taxon>
        <taxon>Caryophanaceae</taxon>
        <taxon>Sporosarcina</taxon>
    </lineage>
</organism>
<evidence type="ECO:0000313" key="1">
    <source>
        <dbReference type="EMBL" id="MFD1929258.1"/>
    </source>
</evidence>
<dbReference type="Proteomes" id="UP001597218">
    <property type="component" value="Unassembled WGS sequence"/>
</dbReference>
<comment type="caution">
    <text evidence="1">The sequence shown here is derived from an EMBL/GenBank/DDBJ whole genome shotgun (WGS) entry which is preliminary data.</text>
</comment>
<evidence type="ECO:0000313" key="2">
    <source>
        <dbReference type="Proteomes" id="UP001597218"/>
    </source>
</evidence>
<dbReference type="InterPro" id="IPR015424">
    <property type="entry name" value="PyrdxlP-dep_Trfase"/>
</dbReference>
<dbReference type="SUPFAM" id="SSF53383">
    <property type="entry name" value="PLP-dependent transferases"/>
    <property type="match status" value="1"/>
</dbReference>
<dbReference type="InterPro" id="IPR015422">
    <property type="entry name" value="PyrdxlP-dep_Trfase_small"/>
</dbReference>
<protein>
    <recommendedName>
        <fullName evidence="3">dTDP-4-amino-4,6-dideoxygalactose transaminase</fullName>
    </recommendedName>
</protein>
<gene>
    <name evidence="1" type="ORF">ACFSFY_14540</name>
</gene>
<dbReference type="Gene3D" id="3.90.1150.10">
    <property type="entry name" value="Aspartate Aminotransferase, domain 1"/>
    <property type="match status" value="1"/>
</dbReference>